<dbReference type="Proteomes" id="UP000020681">
    <property type="component" value="Unassembled WGS sequence"/>
</dbReference>
<accession>A0ABN0QNK5</accession>
<dbReference type="EMBL" id="JAOL01000179">
    <property type="protein sequence ID" value="EUA86235.1"/>
    <property type="molecule type" value="Genomic_DNA"/>
</dbReference>
<proteinExistence type="predicted"/>
<evidence type="ECO:0000313" key="2">
    <source>
        <dbReference type="Proteomes" id="UP000020681"/>
    </source>
</evidence>
<protein>
    <submittedName>
        <fullName evidence="1">Uncharacterized protein</fullName>
    </submittedName>
</protein>
<reference evidence="1 2" key="1">
    <citation type="submission" date="2014-01" db="EMBL/GenBank/DDBJ databases">
        <authorList>
            <person name="Dobos K."/>
            <person name="Lenaerts A."/>
            <person name="Ordway D."/>
            <person name="DeGroote M.A."/>
            <person name="Parker T."/>
            <person name="Sizemore C."/>
            <person name="Tallon L.J."/>
            <person name="Sadzewicz L.K."/>
            <person name="Sengamalay N."/>
            <person name="Fraser C.M."/>
            <person name="Hine E."/>
            <person name="Shefchek K.A."/>
            <person name="Das S.P."/>
            <person name="Tettelin H."/>
        </authorList>
    </citation>
    <scope>NUCLEOTIDE SEQUENCE [LARGE SCALE GENOMIC DNA]</scope>
    <source>
        <strain evidence="1 2">Harvey</strain>
    </source>
</reference>
<name>A0ABN0QNK5_MYCUL</name>
<sequence>MIHPDVGAGAVPALPAAGLGISDNLMRRVEQTVPNIPCRRHR</sequence>
<organism evidence="1 2">
    <name type="scientific">Mycobacterium ulcerans str. Harvey</name>
    <dbReference type="NCBI Taxonomy" id="1299332"/>
    <lineage>
        <taxon>Bacteria</taxon>
        <taxon>Bacillati</taxon>
        <taxon>Actinomycetota</taxon>
        <taxon>Actinomycetes</taxon>
        <taxon>Mycobacteriales</taxon>
        <taxon>Mycobacteriaceae</taxon>
        <taxon>Mycobacterium</taxon>
        <taxon>Mycobacterium ulcerans group</taxon>
    </lineage>
</organism>
<gene>
    <name evidence="1" type="ORF">I551_7352</name>
</gene>
<comment type="caution">
    <text evidence="1">The sequence shown here is derived from an EMBL/GenBank/DDBJ whole genome shotgun (WGS) entry which is preliminary data.</text>
</comment>
<keyword evidence="2" id="KW-1185">Reference proteome</keyword>
<evidence type="ECO:0000313" key="1">
    <source>
        <dbReference type="EMBL" id="EUA86235.1"/>
    </source>
</evidence>